<organism evidence="2 3">
    <name type="scientific">Sistotremastrum suecicum HHB10207 ss-3</name>
    <dbReference type="NCBI Taxonomy" id="1314776"/>
    <lineage>
        <taxon>Eukaryota</taxon>
        <taxon>Fungi</taxon>
        <taxon>Dikarya</taxon>
        <taxon>Basidiomycota</taxon>
        <taxon>Agaricomycotina</taxon>
        <taxon>Agaricomycetes</taxon>
        <taxon>Sistotremastrales</taxon>
        <taxon>Sistotremastraceae</taxon>
        <taxon>Sistotremastrum</taxon>
    </lineage>
</organism>
<feature type="compositionally biased region" description="Low complexity" evidence="1">
    <location>
        <begin position="508"/>
        <end position="517"/>
    </location>
</feature>
<sequence length="707" mass="79596">MALNLGDIVDEEAGDADDSQLFTESPVDEGNSTEENEHGGDDAALDRSADISDIQEISDLSIHIDEAQQVFLEQSLEMMAPYLISLHRVAALAKGRNGGVQRTEDWYSTTELRTSLVRAPNESFEAWWDRWSLLLSDAICTHYGCAPFASFRPTDVDRIEKFIINSRFKGATFGWHILLTSWKSCMRTLATRPQWTHLDMDWRGALKTGYTRLRGVEPVTSVSFNVVADPVDLESGPDPGTFFDKILEEAPNPRSLSLELLDTHIFELLAFLEEFTSEPPGLRLGIRPEHEDDGENTIFFLSGFCRISFLALKGFDVTGLSRSLPVDACSSLRTLYMQPEIETSIDLSEILLILQECKMLKVLELASTEEITYKPNANVEEDSIAETFHTDLLRLCISTIANPLLDILFRRVKFRFLDETEFIVASPLCDGEREPLRLPSALRMWTDEASTLAVNLRPDSGKEEGSRITIDYSAAIEGHQRKHILHGLFTHGTTRKLMSPGKPRRSRPASGRPPAFSQVTGQPWPEDLILDFGSAFSNVTRLELDGVLPLQNQLEQLFEQLHLLSYLSVCGTSVMNVASALRSQTNMCPMLQILKLRHTFDFGEEDEDYAALKKALVAEASKFVTSRKGVSESPFEYLAIRHWSEEVVVFYKDEATPAPGDDVLATLFQTAAMEEEYDNITHRYFNAARRWSLEDMAQNMMYTAVET</sequence>
<dbReference type="EMBL" id="KV428369">
    <property type="protein sequence ID" value="KZT32207.1"/>
    <property type="molecule type" value="Genomic_DNA"/>
</dbReference>
<feature type="compositionally biased region" description="Acidic residues" evidence="1">
    <location>
        <begin position="8"/>
        <end position="18"/>
    </location>
</feature>
<dbReference type="Proteomes" id="UP000076798">
    <property type="component" value="Unassembled WGS sequence"/>
</dbReference>
<dbReference type="AlphaFoldDB" id="A0A165XHV4"/>
<feature type="compositionally biased region" description="Basic and acidic residues" evidence="1">
    <location>
        <begin position="35"/>
        <end position="47"/>
    </location>
</feature>
<accession>A0A165XHV4</accession>
<evidence type="ECO:0000256" key="1">
    <source>
        <dbReference type="SAM" id="MobiDB-lite"/>
    </source>
</evidence>
<dbReference type="SUPFAM" id="SSF52047">
    <property type="entry name" value="RNI-like"/>
    <property type="match status" value="1"/>
</dbReference>
<keyword evidence="3" id="KW-1185">Reference proteome</keyword>
<dbReference type="Gene3D" id="3.80.10.10">
    <property type="entry name" value="Ribonuclease Inhibitor"/>
    <property type="match status" value="1"/>
</dbReference>
<reference evidence="2 3" key="1">
    <citation type="journal article" date="2016" name="Mol. Biol. Evol.">
        <title>Comparative Genomics of Early-Diverging Mushroom-Forming Fungi Provides Insights into the Origins of Lignocellulose Decay Capabilities.</title>
        <authorList>
            <person name="Nagy L.G."/>
            <person name="Riley R."/>
            <person name="Tritt A."/>
            <person name="Adam C."/>
            <person name="Daum C."/>
            <person name="Floudas D."/>
            <person name="Sun H."/>
            <person name="Yadav J.S."/>
            <person name="Pangilinan J."/>
            <person name="Larsson K.H."/>
            <person name="Matsuura K."/>
            <person name="Barry K."/>
            <person name="Labutti K."/>
            <person name="Kuo R."/>
            <person name="Ohm R.A."/>
            <person name="Bhattacharya S.S."/>
            <person name="Shirouzu T."/>
            <person name="Yoshinaga Y."/>
            <person name="Martin F.M."/>
            <person name="Grigoriev I.V."/>
            <person name="Hibbett D.S."/>
        </authorList>
    </citation>
    <scope>NUCLEOTIDE SEQUENCE [LARGE SCALE GENOMIC DNA]</scope>
    <source>
        <strain evidence="2 3">HHB10207 ss-3</strain>
    </source>
</reference>
<protein>
    <submittedName>
        <fullName evidence="2">Uncharacterized protein</fullName>
    </submittedName>
</protein>
<evidence type="ECO:0000313" key="2">
    <source>
        <dbReference type="EMBL" id="KZT32207.1"/>
    </source>
</evidence>
<gene>
    <name evidence="2" type="ORF">SISSUDRAFT_1094814</name>
</gene>
<feature type="region of interest" description="Disordered" evidence="1">
    <location>
        <begin position="1"/>
        <end position="47"/>
    </location>
</feature>
<evidence type="ECO:0000313" key="3">
    <source>
        <dbReference type="Proteomes" id="UP000076798"/>
    </source>
</evidence>
<proteinExistence type="predicted"/>
<feature type="region of interest" description="Disordered" evidence="1">
    <location>
        <begin position="495"/>
        <end position="519"/>
    </location>
</feature>
<name>A0A165XHV4_9AGAM</name>
<dbReference type="InterPro" id="IPR032675">
    <property type="entry name" value="LRR_dom_sf"/>
</dbReference>